<feature type="transmembrane region" description="Helical" evidence="7">
    <location>
        <begin position="245"/>
        <end position="265"/>
    </location>
</feature>
<evidence type="ECO:0000256" key="5">
    <source>
        <dbReference type="ARBA" id="ARBA00022989"/>
    </source>
</evidence>
<dbReference type="SUPFAM" id="SSF90123">
    <property type="entry name" value="ABC transporter transmembrane region"/>
    <property type="match status" value="1"/>
</dbReference>
<proteinExistence type="predicted"/>
<evidence type="ECO:0000256" key="7">
    <source>
        <dbReference type="SAM" id="Phobius"/>
    </source>
</evidence>
<reference evidence="12 13" key="1">
    <citation type="submission" date="2018-06" db="EMBL/GenBank/DDBJ databases">
        <authorList>
            <consortium name="Pathogen Informatics"/>
            <person name="Doyle S."/>
        </authorList>
    </citation>
    <scope>NUCLEOTIDE SEQUENCE [LARGE SCALE GENOMIC DNA]</scope>
    <source>
        <strain evidence="11 13">NCTC5052</strain>
        <strain evidence="10 12">NCTC9645</strain>
    </source>
</reference>
<evidence type="ECO:0000313" key="10">
    <source>
        <dbReference type="EMBL" id="SQC20559.1"/>
    </source>
</evidence>
<keyword evidence="4 10" id="KW-0067">ATP-binding</keyword>
<dbReference type="Proteomes" id="UP000254103">
    <property type="component" value="Unassembled WGS sequence"/>
</dbReference>
<dbReference type="InterPro" id="IPR017871">
    <property type="entry name" value="ABC_transporter-like_CS"/>
</dbReference>
<name>A0A2X3F7D4_KLEPN</name>
<feature type="transmembrane region" description="Helical" evidence="7">
    <location>
        <begin position="133"/>
        <end position="155"/>
    </location>
</feature>
<evidence type="ECO:0000313" key="11">
    <source>
        <dbReference type="EMBL" id="STT96830.1"/>
    </source>
</evidence>
<dbReference type="InterPro" id="IPR011527">
    <property type="entry name" value="ABC1_TM_dom"/>
</dbReference>
<feature type="transmembrane region" description="Helical" evidence="7">
    <location>
        <begin position="161"/>
        <end position="181"/>
    </location>
</feature>
<dbReference type="GO" id="GO:0005524">
    <property type="term" value="F:ATP binding"/>
    <property type="evidence" value="ECO:0007669"/>
    <property type="project" value="UniProtKB-KW"/>
</dbReference>
<dbReference type="GO" id="GO:0005886">
    <property type="term" value="C:plasma membrane"/>
    <property type="evidence" value="ECO:0007669"/>
    <property type="project" value="UniProtKB-SubCell"/>
</dbReference>
<evidence type="ECO:0000256" key="1">
    <source>
        <dbReference type="ARBA" id="ARBA00004651"/>
    </source>
</evidence>
<dbReference type="GO" id="GO:0140359">
    <property type="term" value="F:ABC-type transporter activity"/>
    <property type="evidence" value="ECO:0007669"/>
    <property type="project" value="InterPro"/>
</dbReference>
<feature type="domain" description="ABC transmembrane type-1" evidence="9">
    <location>
        <begin position="25"/>
        <end position="306"/>
    </location>
</feature>
<keyword evidence="5 7" id="KW-1133">Transmembrane helix</keyword>
<dbReference type="AlphaFoldDB" id="A0A2X3F7D4"/>
<evidence type="ECO:0000313" key="12">
    <source>
        <dbReference type="Proteomes" id="UP000250675"/>
    </source>
</evidence>
<dbReference type="Pfam" id="PF00664">
    <property type="entry name" value="ABC_membrane"/>
    <property type="match status" value="1"/>
</dbReference>
<keyword evidence="6 7" id="KW-0472">Membrane</keyword>
<dbReference type="EC" id="3.4.22.-" evidence="10"/>
<evidence type="ECO:0000313" key="13">
    <source>
        <dbReference type="Proteomes" id="UP000254103"/>
    </source>
</evidence>
<dbReference type="InterPro" id="IPR003439">
    <property type="entry name" value="ABC_transporter-like_ATP-bd"/>
</dbReference>
<dbReference type="PANTHER" id="PTHR24221:SF654">
    <property type="entry name" value="ATP-BINDING CASSETTE SUB-FAMILY B MEMBER 6"/>
    <property type="match status" value="1"/>
</dbReference>
<dbReference type="Gene3D" id="1.20.1560.10">
    <property type="entry name" value="ABC transporter type 1, transmembrane domain"/>
    <property type="match status" value="1"/>
</dbReference>
<dbReference type="Proteomes" id="UP000250675">
    <property type="component" value="Unassembled WGS sequence"/>
</dbReference>
<feature type="transmembrane region" description="Helical" evidence="7">
    <location>
        <begin position="59"/>
        <end position="76"/>
    </location>
</feature>
<dbReference type="SMART" id="SM00382">
    <property type="entry name" value="AAA"/>
    <property type="match status" value="1"/>
</dbReference>
<evidence type="ECO:0000259" key="9">
    <source>
        <dbReference type="PROSITE" id="PS50929"/>
    </source>
</evidence>
<dbReference type="PROSITE" id="PS50929">
    <property type="entry name" value="ABC_TM1F"/>
    <property type="match status" value="1"/>
</dbReference>
<organism evidence="10 12">
    <name type="scientific">Klebsiella pneumoniae</name>
    <dbReference type="NCBI Taxonomy" id="573"/>
    <lineage>
        <taxon>Bacteria</taxon>
        <taxon>Pseudomonadati</taxon>
        <taxon>Pseudomonadota</taxon>
        <taxon>Gammaproteobacteria</taxon>
        <taxon>Enterobacterales</taxon>
        <taxon>Enterobacteriaceae</taxon>
        <taxon>Klebsiella/Raoultella group</taxon>
        <taxon>Klebsiella</taxon>
        <taxon>Klebsiella pneumoniae complex</taxon>
    </lineage>
</organism>
<feature type="domain" description="ABC transporter" evidence="8">
    <location>
        <begin position="339"/>
        <end position="539"/>
    </location>
</feature>
<dbReference type="EMBL" id="UASO01000004">
    <property type="protein sequence ID" value="SQC20559.1"/>
    <property type="molecule type" value="Genomic_DNA"/>
</dbReference>
<dbReference type="PANTHER" id="PTHR24221">
    <property type="entry name" value="ATP-BINDING CASSETTE SUB-FAMILY B"/>
    <property type="match status" value="1"/>
</dbReference>
<dbReference type="GO" id="GO:0016887">
    <property type="term" value="F:ATP hydrolysis activity"/>
    <property type="evidence" value="ECO:0007669"/>
    <property type="project" value="InterPro"/>
</dbReference>
<dbReference type="PROSITE" id="PS50893">
    <property type="entry name" value="ABC_TRANSPORTER_2"/>
    <property type="match status" value="1"/>
</dbReference>
<gene>
    <name evidence="10" type="primary">lagD</name>
    <name evidence="11" type="ORF">NCTC5052_05391</name>
    <name evidence="10" type="ORF">NCTC9645_01649</name>
</gene>
<keyword evidence="3" id="KW-0547">Nucleotide-binding</keyword>
<dbReference type="PROSITE" id="PS00211">
    <property type="entry name" value="ABC_TRANSPORTER_1"/>
    <property type="match status" value="1"/>
</dbReference>
<sequence length="542" mass="61046">MKKILYIASKSWKMIDGRSKFLFYLSILLFVLTTVLRISGPILFSLIIESVNSQSTEHVLLFCVVYASIFCASRFLEEFRLACYIYFEQILQKNLILNTLGKFFILSFESVRKHSSSETSIIIDRGLGGIRTALYNAIFTLFPLLAECLLLLLVVGLKIDIFLAFELLVLILLFLIVTFHLSSKTQMLQQKWFSTASKNYQIMSEGIRSFESLRSFKETQWLKDRYENATDKFISEVKHSLKPGIILGIIQGAVLFILFLLSTLTVLDMTESTGKKVALLVMINGLLLQIAVPLLQFSSSYKLFIQGISSASQLFDLIQLPESAEKIPHIHTSDANKHILLKNIEITYFNAQSIKYKDITIQTGKITVFAGPSGIGKSSLAKCIAGIVEYKGTIESEFLIDSVYYLHQHVDIFDLSFRDNIILGREYVNDKFTRIIRACGFSDDEIATLSSRNLGEGGKNISGGQAQRIGIARMLYHDAKVMILDEPTSGLDDIIVHNVIETIKKAAAGLTCIIVTHDKRVKDIGDVVIDIERYVVMELNNF</sequence>
<dbReference type="EMBL" id="UGLJ01000002">
    <property type="protein sequence ID" value="STT96830.1"/>
    <property type="molecule type" value="Genomic_DNA"/>
</dbReference>
<comment type="subcellular location">
    <subcellularLocation>
        <location evidence="1">Cell membrane</location>
        <topology evidence="1">Multi-pass membrane protein</topology>
    </subcellularLocation>
</comment>
<evidence type="ECO:0000256" key="6">
    <source>
        <dbReference type="ARBA" id="ARBA00023136"/>
    </source>
</evidence>
<protein>
    <submittedName>
        <fullName evidence="10">Transport ATP-binding protein CydC</fullName>
        <ecNumber evidence="10">3.4.22.-</ecNumber>
    </submittedName>
</protein>
<evidence type="ECO:0000256" key="3">
    <source>
        <dbReference type="ARBA" id="ARBA00022741"/>
    </source>
</evidence>
<keyword evidence="10" id="KW-0378">Hydrolase</keyword>
<feature type="transmembrane region" description="Helical" evidence="7">
    <location>
        <begin position="21"/>
        <end position="47"/>
    </location>
</feature>
<feature type="transmembrane region" description="Helical" evidence="7">
    <location>
        <begin position="277"/>
        <end position="295"/>
    </location>
</feature>
<dbReference type="InterPro" id="IPR027417">
    <property type="entry name" value="P-loop_NTPase"/>
</dbReference>
<dbReference type="InterPro" id="IPR003593">
    <property type="entry name" value="AAA+_ATPase"/>
</dbReference>
<accession>A0A2X3F7D4</accession>
<evidence type="ECO:0000256" key="4">
    <source>
        <dbReference type="ARBA" id="ARBA00022840"/>
    </source>
</evidence>
<dbReference type="Pfam" id="PF00005">
    <property type="entry name" value="ABC_tran"/>
    <property type="match status" value="1"/>
</dbReference>
<dbReference type="SUPFAM" id="SSF52540">
    <property type="entry name" value="P-loop containing nucleoside triphosphate hydrolases"/>
    <property type="match status" value="1"/>
</dbReference>
<dbReference type="Gene3D" id="3.40.50.300">
    <property type="entry name" value="P-loop containing nucleotide triphosphate hydrolases"/>
    <property type="match status" value="1"/>
</dbReference>
<dbReference type="InterPro" id="IPR039421">
    <property type="entry name" value="Type_1_exporter"/>
</dbReference>
<dbReference type="GO" id="GO:0034040">
    <property type="term" value="F:ATPase-coupled lipid transmembrane transporter activity"/>
    <property type="evidence" value="ECO:0007669"/>
    <property type="project" value="TreeGrafter"/>
</dbReference>
<evidence type="ECO:0000259" key="8">
    <source>
        <dbReference type="PROSITE" id="PS50893"/>
    </source>
</evidence>
<dbReference type="InterPro" id="IPR036640">
    <property type="entry name" value="ABC1_TM_sf"/>
</dbReference>
<keyword evidence="2 7" id="KW-0812">Transmembrane</keyword>
<evidence type="ECO:0000256" key="2">
    <source>
        <dbReference type="ARBA" id="ARBA00022692"/>
    </source>
</evidence>